<dbReference type="Pfam" id="PF05089">
    <property type="entry name" value="NAGLU"/>
    <property type="match status" value="1"/>
</dbReference>
<feature type="domain" description="Alpha-N-acetylglucosaminidase C-terminal" evidence="5">
    <location>
        <begin position="468"/>
        <end position="730"/>
    </location>
</feature>
<feature type="domain" description="Alpha-N-acetylglucosaminidase tim-barrel" evidence="3">
    <location>
        <begin position="128"/>
        <end position="459"/>
    </location>
</feature>
<evidence type="ECO:0000256" key="2">
    <source>
        <dbReference type="SAM" id="SignalP"/>
    </source>
</evidence>
<feature type="chain" id="PRO_5047106655" evidence="2">
    <location>
        <begin position="21"/>
        <end position="746"/>
    </location>
</feature>
<dbReference type="InterPro" id="IPR024240">
    <property type="entry name" value="NAGLU_N"/>
</dbReference>
<dbReference type="RefSeq" id="WP_378960861.1">
    <property type="nucleotide sequence ID" value="NZ_JBHRXC010000001.1"/>
</dbReference>
<evidence type="ECO:0000259" key="3">
    <source>
        <dbReference type="Pfam" id="PF05089"/>
    </source>
</evidence>
<dbReference type="Pfam" id="PF12972">
    <property type="entry name" value="NAGLU_C"/>
    <property type="match status" value="1"/>
</dbReference>
<comment type="caution">
    <text evidence="6">The sequence shown here is derived from an EMBL/GenBank/DDBJ whole genome shotgun (WGS) entry which is preliminary data.</text>
</comment>
<feature type="domain" description="Alpha-N-acetylglucosaminidase N-terminal" evidence="4">
    <location>
        <begin position="34"/>
        <end position="113"/>
    </location>
</feature>
<dbReference type="InterPro" id="IPR024733">
    <property type="entry name" value="NAGLU_tim-barrel"/>
</dbReference>
<sequence>MRLIRTIYILLFCLPLSTKAISIDSAQVGLNKSAAKGLIKRMLPEFYSHFEVEETPAEAGKDVFEIFAKGDKIVLKGNNGVSVASAFNYYLKHIAHCQISWNGSNKKLSLPLPKPAGTIRKLSPHNYRYYLNYCTFNYSMSWWDWNRWQWEIDWMAMNGINTPLALTGQNIIHSRVYKSLGFSSKDLEGFFSGPAYFSWFWMGNLDGWGGPLPQSWMLSHEKLQKKILTRERELGMKPILPAFTGHVPPAFKTRFPNAKLNKTSWNNKFPEVYLLNAEDPMFTKIGSMFINEQKKAYGTDHLYSSDTFNENKPPSNDTVFLADISKKVYASMASADPMAVWIMQGWLFHFSASFWQEPQMKALLNAIPNDKMIILDLWSERHPLWKKTYAYYGKPWIWNMLSNFGGNISMQGILKTVAEEPARVRSDPQSGKMVGIGLTPEGIEQNPVMYELMMENAWDERPIQLDSWLKGYAQRRYGQQNNNAEQAWEYLRKSAYSDTVTNGGPESIICARPTFARSTRGVTTRFPYDNQDLVQAWKLLIQAAPELGTAEGFQYDLVDVSRQVLANYASYLQQETAKAYQENNLIAFRKNSAEFIQLIDDMDALLNTRKDFLLGQWLNTAKAWGTNQEEKNLYERNARNLITLWGDENSTLREYACKQWSGLLSGFYKPRWESFFKTVEDCMIKKVKFNEKLFDETMKKWEWKWVNQHEHYSDRPSGDPVSRSRHLFEKYYAQFERNMPNVKSVR</sequence>
<keyword evidence="7" id="KW-1185">Reference proteome</keyword>
<dbReference type="PANTHER" id="PTHR12872:SF1">
    <property type="entry name" value="ALPHA-N-ACETYLGLUCOSAMINIDASE"/>
    <property type="match status" value="1"/>
</dbReference>
<dbReference type="PANTHER" id="PTHR12872">
    <property type="entry name" value="ALPHA-N-ACETYLGLUCOSAMINIDASE"/>
    <property type="match status" value="1"/>
</dbReference>
<keyword evidence="2" id="KW-0732">Signal</keyword>
<proteinExistence type="predicted"/>
<feature type="signal peptide" evidence="2">
    <location>
        <begin position="1"/>
        <end position="20"/>
    </location>
</feature>
<dbReference type="Gene3D" id="3.20.20.80">
    <property type="entry name" value="Glycosidases"/>
    <property type="match status" value="1"/>
</dbReference>
<evidence type="ECO:0000259" key="4">
    <source>
        <dbReference type="Pfam" id="PF12971"/>
    </source>
</evidence>
<organism evidence="6 7">
    <name type="scientific">Pedobacter jamesrossensis</name>
    <dbReference type="NCBI Taxonomy" id="1908238"/>
    <lineage>
        <taxon>Bacteria</taxon>
        <taxon>Pseudomonadati</taxon>
        <taxon>Bacteroidota</taxon>
        <taxon>Sphingobacteriia</taxon>
        <taxon>Sphingobacteriales</taxon>
        <taxon>Sphingobacteriaceae</taxon>
        <taxon>Pedobacter</taxon>
    </lineage>
</organism>
<evidence type="ECO:0000259" key="5">
    <source>
        <dbReference type="Pfam" id="PF12972"/>
    </source>
</evidence>
<keyword evidence="1" id="KW-0378">Hydrolase</keyword>
<reference evidence="7" key="1">
    <citation type="journal article" date="2019" name="Int. J. Syst. Evol. Microbiol.">
        <title>The Global Catalogue of Microorganisms (GCM) 10K type strain sequencing project: providing services to taxonomists for standard genome sequencing and annotation.</title>
        <authorList>
            <consortium name="The Broad Institute Genomics Platform"/>
            <consortium name="The Broad Institute Genome Sequencing Center for Infectious Disease"/>
            <person name="Wu L."/>
            <person name="Ma J."/>
        </authorList>
    </citation>
    <scope>NUCLEOTIDE SEQUENCE [LARGE SCALE GENOMIC DNA]</scope>
    <source>
        <strain evidence="7">CCM 8689</strain>
    </source>
</reference>
<dbReference type="InterPro" id="IPR024732">
    <property type="entry name" value="NAGLU_C"/>
</dbReference>
<dbReference type="InterPro" id="IPR029018">
    <property type="entry name" value="Hex-like_dom2"/>
</dbReference>
<gene>
    <name evidence="6" type="ORF">ACFOUY_11830</name>
</gene>
<protein>
    <submittedName>
        <fullName evidence="6">Alpha-N-acetylglucosaminidase</fullName>
    </submittedName>
</protein>
<dbReference type="Proteomes" id="UP001595792">
    <property type="component" value="Unassembled WGS sequence"/>
</dbReference>
<evidence type="ECO:0000313" key="7">
    <source>
        <dbReference type="Proteomes" id="UP001595792"/>
    </source>
</evidence>
<evidence type="ECO:0000313" key="6">
    <source>
        <dbReference type="EMBL" id="MFC4197386.1"/>
    </source>
</evidence>
<dbReference type="InterPro" id="IPR007781">
    <property type="entry name" value="NAGLU"/>
</dbReference>
<name>A0ABV8NNF2_9SPHI</name>
<dbReference type="Gene3D" id="3.30.379.10">
    <property type="entry name" value="Chitobiase/beta-hexosaminidase domain 2-like"/>
    <property type="match status" value="1"/>
</dbReference>
<dbReference type="Pfam" id="PF12971">
    <property type="entry name" value="NAGLU_N"/>
    <property type="match status" value="1"/>
</dbReference>
<evidence type="ECO:0000256" key="1">
    <source>
        <dbReference type="ARBA" id="ARBA00022801"/>
    </source>
</evidence>
<dbReference type="EMBL" id="JBHSBY010000114">
    <property type="protein sequence ID" value="MFC4197386.1"/>
    <property type="molecule type" value="Genomic_DNA"/>
</dbReference>
<dbReference type="Gene3D" id="1.20.120.670">
    <property type="entry name" value="N-acetyl-b-d-glucoasminidase"/>
    <property type="match status" value="1"/>
</dbReference>
<accession>A0ABV8NNF2</accession>